<feature type="region of interest" description="Disordered" evidence="1">
    <location>
        <begin position="17"/>
        <end position="41"/>
    </location>
</feature>
<evidence type="ECO:0000256" key="1">
    <source>
        <dbReference type="SAM" id="MobiDB-lite"/>
    </source>
</evidence>
<dbReference type="InterPro" id="IPR046815">
    <property type="entry name" value="P2RX7_C"/>
</dbReference>
<keyword evidence="2" id="KW-1133">Transmembrane helix</keyword>
<comment type="caution">
    <text evidence="4">The sequence shown here is derived from an EMBL/GenBank/DDBJ whole genome shotgun (WGS) entry which is preliminary data.</text>
</comment>
<name>A0A8J1TE99_OWEFU</name>
<reference evidence="4" key="1">
    <citation type="submission" date="2022-03" db="EMBL/GenBank/DDBJ databases">
        <authorList>
            <person name="Martin C."/>
        </authorList>
    </citation>
    <scope>NUCLEOTIDE SEQUENCE</scope>
</reference>
<evidence type="ECO:0000259" key="3">
    <source>
        <dbReference type="Pfam" id="PF20478"/>
    </source>
</evidence>
<dbReference type="Proteomes" id="UP000749559">
    <property type="component" value="Unassembled WGS sequence"/>
</dbReference>
<evidence type="ECO:0000313" key="4">
    <source>
        <dbReference type="EMBL" id="CAH1798356.1"/>
    </source>
</evidence>
<accession>A0A8J1TE99</accession>
<feature type="compositionally biased region" description="Acidic residues" evidence="1">
    <location>
        <begin position="23"/>
        <end position="34"/>
    </location>
</feature>
<keyword evidence="2" id="KW-0812">Transmembrane</keyword>
<feature type="transmembrane region" description="Helical" evidence="2">
    <location>
        <begin position="243"/>
        <end position="260"/>
    </location>
</feature>
<evidence type="ECO:0000256" key="2">
    <source>
        <dbReference type="SAM" id="Phobius"/>
    </source>
</evidence>
<dbReference type="EMBL" id="CAIIXF020000011">
    <property type="protein sequence ID" value="CAH1798356.1"/>
    <property type="molecule type" value="Genomic_DNA"/>
</dbReference>
<keyword evidence="2" id="KW-0472">Membrane</keyword>
<proteinExistence type="predicted"/>
<sequence length="261" mass="29871">MSALNDEYLDVEEMDAYYRETEDQGEDEEEDEEGFVGTLGTSVEIGEVRPYMFDPEALPGRNNPQDEVVQPEYEDPNWRSNLDDWCTCGNCQVEEKVSERVCCQESPKCRDKLSEEVCRPSSGLTIPRDCITQHRGFGPVCLDNDVLSTAWRQYKSQYPDGYEGPYDKKMRHIAYRQHQRWVHGFLGKDVRVVIPSCATSCIRAHYPPPGLEEDFRFTGFSYGDSSPDASPRSSPRSSPRPQAHLLMNILVFIAICIYLFV</sequence>
<dbReference type="PANTHER" id="PTHR36981:SF1">
    <property type="entry name" value="P2X PURINORECEPTOR 7 INTRACELLULAR DOMAIN-CONTAINING PROTEIN"/>
    <property type="match status" value="1"/>
</dbReference>
<gene>
    <name evidence="4" type="ORF">OFUS_LOCUS22508</name>
</gene>
<protein>
    <recommendedName>
        <fullName evidence="3">P2X purinoreceptor 7 intracellular domain-containing protein</fullName>
    </recommendedName>
</protein>
<feature type="domain" description="P2X purinoreceptor 7 intracellular" evidence="3">
    <location>
        <begin position="115"/>
        <end position="209"/>
    </location>
</feature>
<dbReference type="PANTHER" id="PTHR36981">
    <property type="entry name" value="ZGC:195170"/>
    <property type="match status" value="1"/>
</dbReference>
<organism evidence="4 5">
    <name type="scientific">Owenia fusiformis</name>
    <name type="common">Polychaete worm</name>
    <dbReference type="NCBI Taxonomy" id="6347"/>
    <lineage>
        <taxon>Eukaryota</taxon>
        <taxon>Metazoa</taxon>
        <taxon>Spiralia</taxon>
        <taxon>Lophotrochozoa</taxon>
        <taxon>Annelida</taxon>
        <taxon>Polychaeta</taxon>
        <taxon>Sedentaria</taxon>
        <taxon>Canalipalpata</taxon>
        <taxon>Sabellida</taxon>
        <taxon>Oweniida</taxon>
        <taxon>Oweniidae</taxon>
        <taxon>Owenia</taxon>
    </lineage>
</organism>
<dbReference type="AlphaFoldDB" id="A0A8J1TE99"/>
<dbReference type="Pfam" id="PF20478">
    <property type="entry name" value="P2RX7_C"/>
    <property type="match status" value="1"/>
</dbReference>
<dbReference type="OrthoDB" id="5955457at2759"/>
<keyword evidence="5" id="KW-1185">Reference proteome</keyword>
<evidence type="ECO:0000313" key="5">
    <source>
        <dbReference type="Proteomes" id="UP000749559"/>
    </source>
</evidence>